<evidence type="ECO:0000313" key="3">
    <source>
        <dbReference type="EMBL" id="KAB7504821.1"/>
    </source>
</evidence>
<dbReference type="EMBL" id="SEYY01002280">
    <property type="protein sequence ID" value="KAB7504821.1"/>
    <property type="molecule type" value="Genomic_DNA"/>
</dbReference>
<feature type="domain" description="Small acidic protein-like" evidence="2">
    <location>
        <begin position="298"/>
        <end position="383"/>
    </location>
</feature>
<dbReference type="PANTHER" id="PTHR22426">
    <property type="entry name" value="ARGININE_SERINE-RICH COILED-COIL PROTEIN 2"/>
    <property type="match status" value="1"/>
</dbReference>
<keyword evidence="4" id="KW-1185">Reference proteome</keyword>
<gene>
    <name evidence="3" type="primary">rsrc2</name>
    <name evidence="3" type="ORF">Anas_07687</name>
</gene>
<feature type="compositionally biased region" description="Basic residues" evidence="1">
    <location>
        <begin position="156"/>
        <end position="196"/>
    </location>
</feature>
<accession>A0A5N5TE56</accession>
<feature type="compositionally biased region" description="Basic and acidic residues" evidence="1">
    <location>
        <begin position="197"/>
        <end position="209"/>
    </location>
</feature>
<dbReference type="OrthoDB" id="1928974at2759"/>
<dbReference type="AlphaFoldDB" id="A0A5N5TE56"/>
<protein>
    <submittedName>
        <fullName evidence="3">Arginine/serine-rich coiled-coil protein 2</fullName>
    </submittedName>
</protein>
<evidence type="ECO:0000313" key="4">
    <source>
        <dbReference type="Proteomes" id="UP000326759"/>
    </source>
</evidence>
<organism evidence="3 4">
    <name type="scientific">Armadillidium nasatum</name>
    <dbReference type="NCBI Taxonomy" id="96803"/>
    <lineage>
        <taxon>Eukaryota</taxon>
        <taxon>Metazoa</taxon>
        <taxon>Ecdysozoa</taxon>
        <taxon>Arthropoda</taxon>
        <taxon>Crustacea</taxon>
        <taxon>Multicrustacea</taxon>
        <taxon>Malacostraca</taxon>
        <taxon>Eumalacostraca</taxon>
        <taxon>Peracarida</taxon>
        <taxon>Isopoda</taxon>
        <taxon>Oniscidea</taxon>
        <taxon>Crinocheta</taxon>
        <taxon>Armadillidiidae</taxon>
        <taxon>Armadillidium</taxon>
    </lineage>
</organism>
<evidence type="ECO:0000256" key="1">
    <source>
        <dbReference type="SAM" id="MobiDB-lite"/>
    </source>
</evidence>
<feature type="compositionally biased region" description="Basic and acidic residues" evidence="1">
    <location>
        <begin position="117"/>
        <end position="155"/>
    </location>
</feature>
<reference evidence="3 4" key="1">
    <citation type="journal article" date="2019" name="PLoS Biol.">
        <title>Sex chromosomes control vertical transmission of feminizing Wolbachia symbionts in an isopod.</title>
        <authorList>
            <person name="Becking T."/>
            <person name="Chebbi M.A."/>
            <person name="Giraud I."/>
            <person name="Moumen B."/>
            <person name="Laverre T."/>
            <person name="Caubet Y."/>
            <person name="Peccoud J."/>
            <person name="Gilbert C."/>
            <person name="Cordaux R."/>
        </authorList>
    </citation>
    <scope>NUCLEOTIDE SEQUENCE [LARGE SCALE GENOMIC DNA]</scope>
    <source>
        <strain evidence="3">ANa2</strain>
        <tissue evidence="3">Whole body excluding digestive tract and cuticle</tissue>
    </source>
</reference>
<dbReference type="Pfam" id="PF15477">
    <property type="entry name" value="SMAP"/>
    <property type="match status" value="1"/>
</dbReference>
<feature type="region of interest" description="Disordered" evidence="1">
    <location>
        <begin position="10"/>
        <end position="209"/>
    </location>
</feature>
<sequence>MMMLVWISVRTFPQESGDDSDDGESKIDETTNGNTSKGNKHVMDKGGTISPVEGDKDDNSRISLESTKDAEKKSYVTDQTKEKSRVREEQTNSRHSNLKVKRSRSRSRERHRSNRSRSRERTGKDVKEPSRDHRDSRRLDSSREHRRLSRNDERRSSRRSRSRSRERRRSRSRSRSRDRERRKRRTRSRTHSRSRSRSRDRDRKRPHEIRREAQQKLAAFKASNPNFDHNEMLKKGMEAQFAEVQKNTGVTLPTYYNPAIMNPIKIAEQERKKKLLWGNKNKVEAATAEPTGHSTGIWVNTKFSNDTDGKMAEKFKRLMGVKNAAAAGSATPMSSSSNSPSVPEKGKDSNEILQKQEVLFDSMEKQYEMARLATHTQRGYGLGFSSQSYFPK</sequence>
<feature type="compositionally biased region" description="Basic residues" evidence="1">
    <location>
        <begin position="96"/>
        <end position="116"/>
    </location>
</feature>
<feature type="compositionally biased region" description="Low complexity" evidence="1">
    <location>
        <begin position="326"/>
        <end position="343"/>
    </location>
</feature>
<evidence type="ECO:0000259" key="2">
    <source>
        <dbReference type="Pfam" id="PF15477"/>
    </source>
</evidence>
<comment type="caution">
    <text evidence="3">The sequence shown here is derived from an EMBL/GenBank/DDBJ whole genome shotgun (WGS) entry which is preliminary data.</text>
</comment>
<dbReference type="InterPro" id="IPR028124">
    <property type="entry name" value="SMAP_dom"/>
</dbReference>
<dbReference type="Proteomes" id="UP000326759">
    <property type="component" value="Unassembled WGS sequence"/>
</dbReference>
<name>A0A5N5TE56_9CRUS</name>
<dbReference type="PANTHER" id="PTHR22426:SF2">
    <property type="entry name" value="ARGININE_SERINE-RICH COILED-COIL PROTEIN 2"/>
    <property type="match status" value="1"/>
</dbReference>
<proteinExistence type="predicted"/>
<feature type="region of interest" description="Disordered" evidence="1">
    <location>
        <begin position="326"/>
        <end position="355"/>
    </location>
</feature>
<feature type="compositionally biased region" description="Basic and acidic residues" evidence="1">
    <location>
        <begin position="53"/>
        <end position="92"/>
    </location>
</feature>